<evidence type="ECO:0000313" key="3">
    <source>
        <dbReference type="Proteomes" id="UP000236262"/>
    </source>
</evidence>
<gene>
    <name evidence="2" type="ORF">C1637_10085</name>
    <name evidence="1" type="ORF">EG342_09610</name>
</gene>
<dbReference type="EMBL" id="PPEH01000003">
    <property type="protein sequence ID" value="PNW14183.1"/>
    <property type="molecule type" value="Genomic_DNA"/>
</dbReference>
<dbReference type="OrthoDB" id="9805802at2"/>
<organism evidence="2 3">
    <name type="scientific">Chryseobacterium lactis</name>
    <dbReference type="NCBI Taxonomy" id="1241981"/>
    <lineage>
        <taxon>Bacteria</taxon>
        <taxon>Pseudomonadati</taxon>
        <taxon>Bacteroidota</taxon>
        <taxon>Flavobacteriia</taxon>
        <taxon>Flavobacteriales</taxon>
        <taxon>Weeksellaceae</taxon>
        <taxon>Chryseobacterium group</taxon>
        <taxon>Chryseobacterium</taxon>
    </lineage>
</organism>
<evidence type="ECO:0000313" key="1">
    <source>
        <dbReference type="EMBL" id="AZA82140.1"/>
    </source>
</evidence>
<dbReference type="RefSeq" id="WP_103291577.1">
    <property type="nucleotide sequence ID" value="NZ_CP033924.1"/>
</dbReference>
<name>A0A3G6RBU1_CHRLC</name>
<dbReference type="EMBL" id="CP033924">
    <property type="protein sequence ID" value="AZA82140.1"/>
    <property type="molecule type" value="Genomic_DNA"/>
</dbReference>
<dbReference type="Gene3D" id="1.10.30.50">
    <property type="match status" value="1"/>
</dbReference>
<protein>
    <recommendedName>
        <fullName evidence="5">HNH endonuclease</fullName>
    </recommendedName>
</protein>
<accession>A0A3G6RBU1</accession>
<dbReference type="AlphaFoldDB" id="A0A3G6RBU1"/>
<dbReference type="KEGG" id="clac:EG342_09610"/>
<dbReference type="Proteomes" id="UP000279972">
    <property type="component" value="Chromosome"/>
</dbReference>
<sequence>MIWEKIVKNDALINLNRSYKLCKEDLSVEAKHRCVYCCIHESRWGGIRNFHVEHYKPKSIFTEDINNYNNLFYACSVCNGFKGNDWPNDQQPTFDVAFYPNPIEYNYSELIQVDYENGNVRGNNFTANYIIEKLYLNRRQLINERIFYWYNKKFLDTLPLFQEYIKILLRNSQNEKTKKLLEKFFEHQCKISKLYADLNTMIPYKKQDISR</sequence>
<keyword evidence="4" id="KW-1185">Reference proteome</keyword>
<reference evidence="2 3" key="1">
    <citation type="submission" date="2018-01" db="EMBL/GenBank/DDBJ databases">
        <title>Draft genome sequences of Chryseobacterium lactis NCTC11390, Chryseobacterium oncorhynchi 701B-08, and Chryseobacterium viscerum 687B-08.</title>
        <authorList>
            <person name="Jeong J.-J."/>
            <person name="Lee Y.J."/>
            <person name="Park B."/>
            <person name="Choi I.-G."/>
            <person name="Kim K.D."/>
        </authorList>
    </citation>
    <scope>NUCLEOTIDE SEQUENCE [LARGE SCALE GENOMIC DNA]</scope>
    <source>
        <strain evidence="2 3">NCTC11390</strain>
    </source>
</reference>
<proteinExistence type="predicted"/>
<evidence type="ECO:0000313" key="2">
    <source>
        <dbReference type="EMBL" id="PNW14183.1"/>
    </source>
</evidence>
<evidence type="ECO:0000313" key="4">
    <source>
        <dbReference type="Proteomes" id="UP000279972"/>
    </source>
</evidence>
<dbReference type="Proteomes" id="UP000236262">
    <property type="component" value="Unassembled WGS sequence"/>
</dbReference>
<reference evidence="1 4" key="2">
    <citation type="submission" date="2018-11" db="EMBL/GenBank/DDBJ databases">
        <title>Proposal to divide the Flavobacteriaceae and reorganize its genera based on Amino Acid Identity values calculated from whole genome sequences.</title>
        <authorList>
            <person name="Nicholson A.C."/>
            <person name="Gulvik C.A."/>
            <person name="Whitney A.M."/>
            <person name="Humrighouse B.W."/>
            <person name="Bell M."/>
            <person name="Holmes B."/>
            <person name="Steigerwalt A.G."/>
            <person name="Villarma A."/>
            <person name="Sheth M."/>
            <person name="Batra D."/>
            <person name="Pryor J."/>
            <person name="Bernardet J.-F."/>
            <person name="Hugo C."/>
            <person name="Kampfer P."/>
            <person name="Newman J."/>
            <person name="McQuiston J.R."/>
        </authorList>
    </citation>
    <scope>NUCLEOTIDE SEQUENCE [LARGE SCALE GENOMIC DNA]</scope>
    <source>
        <strain evidence="1 4">KC_1864</strain>
    </source>
</reference>
<evidence type="ECO:0008006" key="5">
    <source>
        <dbReference type="Google" id="ProtNLM"/>
    </source>
</evidence>